<organism evidence="2 3">
    <name type="scientific">Porphyra umbilicalis</name>
    <name type="common">Purple laver</name>
    <name type="synonym">Red alga</name>
    <dbReference type="NCBI Taxonomy" id="2786"/>
    <lineage>
        <taxon>Eukaryota</taxon>
        <taxon>Rhodophyta</taxon>
        <taxon>Bangiophyceae</taxon>
        <taxon>Bangiales</taxon>
        <taxon>Bangiaceae</taxon>
        <taxon>Porphyra</taxon>
    </lineage>
</organism>
<dbReference type="SUPFAM" id="SSF54427">
    <property type="entry name" value="NTF2-like"/>
    <property type="match status" value="1"/>
</dbReference>
<dbReference type="InterPro" id="IPR037401">
    <property type="entry name" value="SnoaL-like"/>
</dbReference>
<accession>A0A1X6P2H2</accession>
<dbReference type="AlphaFoldDB" id="A0A1X6P2H2"/>
<keyword evidence="3" id="KW-1185">Reference proteome</keyword>
<gene>
    <name evidence="2" type="ORF">BU14_0256s0007</name>
</gene>
<dbReference type="Proteomes" id="UP000218209">
    <property type="component" value="Unassembled WGS sequence"/>
</dbReference>
<dbReference type="InterPro" id="IPR032710">
    <property type="entry name" value="NTF2-like_dom_sf"/>
</dbReference>
<reference evidence="2 3" key="1">
    <citation type="submission" date="2017-03" db="EMBL/GenBank/DDBJ databases">
        <title>WGS assembly of Porphyra umbilicalis.</title>
        <authorList>
            <person name="Brawley S.H."/>
            <person name="Blouin N.A."/>
            <person name="Ficko-Blean E."/>
            <person name="Wheeler G.L."/>
            <person name="Lohr M."/>
            <person name="Goodson H.V."/>
            <person name="Jenkins J.W."/>
            <person name="Blaby-Haas C.E."/>
            <person name="Helliwell K.E."/>
            <person name="Chan C."/>
            <person name="Marriage T."/>
            <person name="Bhattacharya D."/>
            <person name="Klein A.S."/>
            <person name="Badis Y."/>
            <person name="Brodie J."/>
            <person name="Cao Y."/>
            <person name="Collen J."/>
            <person name="Dittami S.M."/>
            <person name="Gachon C.M."/>
            <person name="Green B.R."/>
            <person name="Karpowicz S."/>
            <person name="Kim J.W."/>
            <person name="Kudahl U."/>
            <person name="Lin S."/>
            <person name="Michel G."/>
            <person name="Mittag M."/>
            <person name="Olson B.J."/>
            <person name="Pangilinan J."/>
            <person name="Peng Y."/>
            <person name="Qiu H."/>
            <person name="Shu S."/>
            <person name="Singer J.T."/>
            <person name="Smith A.G."/>
            <person name="Sprecher B.N."/>
            <person name="Wagner V."/>
            <person name="Wang W."/>
            <person name="Wang Z.-Y."/>
            <person name="Yan J."/>
            <person name="Yarish C."/>
            <person name="Zoeuner-Riek S."/>
            <person name="Zhuang Y."/>
            <person name="Zou Y."/>
            <person name="Lindquist E.A."/>
            <person name="Grimwood J."/>
            <person name="Barry K."/>
            <person name="Rokhsar D.S."/>
            <person name="Schmutz J."/>
            <person name="Stiller J.W."/>
            <person name="Grossman A.R."/>
            <person name="Prochnik S.E."/>
        </authorList>
    </citation>
    <scope>NUCLEOTIDE SEQUENCE [LARGE SCALE GENOMIC DNA]</scope>
    <source>
        <strain evidence="2">4086291</strain>
    </source>
</reference>
<dbReference type="PANTHER" id="PTHR34957:SF1">
    <property type="entry name" value="NUCLEAR TRANSPORT FACTOR 2 (NTF2) FAMILY PROTEIN"/>
    <property type="match status" value="1"/>
</dbReference>
<proteinExistence type="predicted"/>
<evidence type="ECO:0000313" key="2">
    <source>
        <dbReference type="EMBL" id="OSX75054.1"/>
    </source>
</evidence>
<sequence length="142" mass="14662">MAVLAANDAFYAALHGGDAGAMGAVWADNPVVSVAHPFVPAVVGWEAVVTSWRTVFAMGRPTAVRVRDVRMVRGANFASVTCVQEVETVRGGRTLGGVRAAVNLFQPAPGGGGKWLMVHHHSSPFEEVEGAGEGGGGRPPMG</sequence>
<evidence type="ECO:0000313" key="3">
    <source>
        <dbReference type="Proteomes" id="UP000218209"/>
    </source>
</evidence>
<dbReference type="EMBL" id="KV918919">
    <property type="protein sequence ID" value="OSX75054.1"/>
    <property type="molecule type" value="Genomic_DNA"/>
</dbReference>
<dbReference type="Gene3D" id="3.10.450.50">
    <property type="match status" value="1"/>
</dbReference>
<name>A0A1X6P2H2_PORUM</name>
<dbReference type="OrthoDB" id="2335338at2759"/>
<evidence type="ECO:0000259" key="1">
    <source>
        <dbReference type="Pfam" id="PF13474"/>
    </source>
</evidence>
<dbReference type="Pfam" id="PF13474">
    <property type="entry name" value="SnoaL_3"/>
    <property type="match status" value="1"/>
</dbReference>
<dbReference type="PANTHER" id="PTHR34957">
    <property type="entry name" value="NUCLEAR TRANSPORT FACTOR 2 (NTF2) FAMILY PROTEIN"/>
    <property type="match status" value="1"/>
</dbReference>
<feature type="domain" description="SnoaL-like" evidence="1">
    <location>
        <begin position="3"/>
        <end position="124"/>
    </location>
</feature>
<protein>
    <recommendedName>
        <fullName evidence="1">SnoaL-like domain-containing protein</fullName>
    </recommendedName>
</protein>